<keyword evidence="4 11" id="KW-0677">Repeat</keyword>
<dbReference type="InterPro" id="IPR018253">
    <property type="entry name" value="DnaJ_domain_CS"/>
</dbReference>
<dbReference type="PROSITE" id="PS00636">
    <property type="entry name" value="DNAJ_1"/>
    <property type="match status" value="1"/>
</dbReference>
<feature type="binding site" evidence="11">
    <location>
        <position position="191"/>
    </location>
    <ligand>
        <name>Zn(2+)</name>
        <dbReference type="ChEBI" id="CHEBI:29105"/>
        <label>1</label>
    </ligand>
</feature>
<comment type="cofactor">
    <cofactor evidence="11">
        <name>Zn(2+)</name>
        <dbReference type="ChEBI" id="CHEBI:29105"/>
    </cofactor>
    <text evidence="11">Binds 2 Zn(2+) ions per monomer.</text>
</comment>
<evidence type="ECO:0000313" key="15">
    <source>
        <dbReference type="EMBL" id="EEH63958.1"/>
    </source>
</evidence>
<dbReference type="EMBL" id="ACFG01000030">
    <property type="protein sequence ID" value="EEH63958.1"/>
    <property type="molecule type" value="Genomic_DNA"/>
</dbReference>
<feature type="binding site" evidence="11">
    <location>
        <position position="151"/>
    </location>
    <ligand>
        <name>Zn(2+)</name>
        <dbReference type="ChEBI" id="CHEBI:29105"/>
        <label>2</label>
    </ligand>
</feature>
<dbReference type="SMART" id="SM00271">
    <property type="entry name" value="DnaJ"/>
    <property type="match status" value="1"/>
</dbReference>
<dbReference type="Proteomes" id="UP000010301">
    <property type="component" value="Unassembled WGS sequence"/>
</dbReference>
<name>C0W099_9ACTO</name>
<dbReference type="GO" id="GO:0006260">
    <property type="term" value="P:DNA replication"/>
    <property type="evidence" value="ECO:0007669"/>
    <property type="project" value="UniProtKB-KW"/>
</dbReference>
<dbReference type="SUPFAM" id="SSF46565">
    <property type="entry name" value="Chaperone J-domain"/>
    <property type="match status" value="1"/>
</dbReference>
<dbReference type="InterPro" id="IPR001623">
    <property type="entry name" value="DnaJ_domain"/>
</dbReference>
<dbReference type="GO" id="GO:0008270">
    <property type="term" value="F:zinc ion binding"/>
    <property type="evidence" value="ECO:0007669"/>
    <property type="project" value="UniProtKB-UniRule"/>
</dbReference>
<evidence type="ECO:0000256" key="10">
    <source>
        <dbReference type="ARBA" id="ARBA00067609"/>
    </source>
</evidence>
<dbReference type="CDD" id="cd10747">
    <property type="entry name" value="DnaJ_C"/>
    <property type="match status" value="1"/>
</dbReference>
<keyword evidence="5 11" id="KW-0863">Zinc-finger</keyword>
<dbReference type="Pfam" id="PF00684">
    <property type="entry name" value="DnaJ_CXXCXGXG"/>
    <property type="match status" value="1"/>
</dbReference>
<dbReference type="InterPro" id="IPR008971">
    <property type="entry name" value="HSP40/DnaJ_pept-bd"/>
</dbReference>
<dbReference type="NCBIfam" id="NF008035">
    <property type="entry name" value="PRK10767.1"/>
    <property type="match status" value="1"/>
</dbReference>
<reference evidence="15 16" key="1">
    <citation type="submission" date="2009-01" db="EMBL/GenBank/DDBJ databases">
        <authorList>
            <person name="Qin X."/>
            <person name="Bachman B."/>
            <person name="Battles P."/>
            <person name="Bell A."/>
            <person name="Bess C."/>
            <person name="Bickham C."/>
            <person name="Chaboub L."/>
            <person name="Chen D."/>
            <person name="Coyle M."/>
            <person name="Deiros D.R."/>
            <person name="Dinh H."/>
            <person name="Forbes L."/>
            <person name="Fowler G."/>
            <person name="Francisco L."/>
            <person name="Fu Q."/>
            <person name="Gubbala S."/>
            <person name="Hale W."/>
            <person name="Han Y."/>
            <person name="Hemphill L."/>
            <person name="Highlander S.K."/>
            <person name="Hirani K."/>
            <person name="Hogues M."/>
            <person name="Jackson L."/>
            <person name="Jakkamsetti A."/>
            <person name="Javaid M."/>
            <person name="Jiang H."/>
            <person name="Korchina V."/>
            <person name="Kovar C."/>
            <person name="Lara F."/>
            <person name="Lee S."/>
            <person name="Mata R."/>
            <person name="Mathew T."/>
            <person name="Moen C."/>
            <person name="Morales K."/>
            <person name="Munidasa M."/>
            <person name="Nazareth L."/>
            <person name="Ngo R."/>
            <person name="Nguyen L."/>
            <person name="Okwuonu G."/>
            <person name="Ongeri F."/>
            <person name="Patil S."/>
            <person name="Petrosino J."/>
            <person name="Pham C."/>
            <person name="Pham P."/>
            <person name="Pu L.-L."/>
            <person name="Puazo M."/>
            <person name="Raj R."/>
            <person name="Reid J."/>
            <person name="Rouhana J."/>
            <person name="Saada N."/>
            <person name="Shang Y."/>
            <person name="Simmons D."/>
            <person name="Thornton R."/>
            <person name="Warren J."/>
            <person name="Weissenberger G."/>
            <person name="Zhang J."/>
            <person name="Zhang L."/>
            <person name="Zhou C."/>
            <person name="Zhu D."/>
            <person name="Muzny D."/>
            <person name="Worley K."/>
            <person name="Gibbs R."/>
        </authorList>
    </citation>
    <scope>NUCLEOTIDE SEQUENCE [LARGE SCALE GENOMIC DNA]</scope>
    <source>
        <strain evidence="15 16">DSM 15436</strain>
    </source>
</reference>
<dbReference type="InterPro" id="IPR036410">
    <property type="entry name" value="HSP_DnaJ_Cys-rich_dom_sf"/>
</dbReference>
<feature type="binding site" evidence="11">
    <location>
        <position position="194"/>
    </location>
    <ligand>
        <name>Zn(2+)</name>
        <dbReference type="ChEBI" id="CHEBI:29105"/>
        <label>1</label>
    </ligand>
</feature>
<evidence type="ECO:0000256" key="9">
    <source>
        <dbReference type="ARBA" id="ARBA00061004"/>
    </source>
</evidence>
<evidence type="ECO:0000256" key="3">
    <source>
        <dbReference type="ARBA" id="ARBA00022723"/>
    </source>
</evidence>
<dbReference type="Pfam" id="PF01556">
    <property type="entry name" value="DnaJ_C"/>
    <property type="match status" value="1"/>
</dbReference>
<comment type="subunit">
    <text evidence="11">Homodimer.</text>
</comment>
<feature type="zinc finger region" description="CR-type" evidence="12">
    <location>
        <begin position="121"/>
        <end position="203"/>
    </location>
</feature>
<dbReference type="CDD" id="cd06257">
    <property type="entry name" value="DnaJ"/>
    <property type="match status" value="1"/>
</dbReference>
<dbReference type="InterPro" id="IPR002939">
    <property type="entry name" value="DnaJ_C"/>
</dbReference>
<organism evidence="15 16">
    <name type="scientific">Gleimia coleocanis DSM 15436</name>
    <dbReference type="NCBI Taxonomy" id="525245"/>
    <lineage>
        <taxon>Bacteria</taxon>
        <taxon>Bacillati</taxon>
        <taxon>Actinomycetota</taxon>
        <taxon>Actinomycetes</taxon>
        <taxon>Actinomycetales</taxon>
        <taxon>Actinomycetaceae</taxon>
        <taxon>Gleimia</taxon>
    </lineage>
</organism>
<dbReference type="AlphaFoldDB" id="C0W099"/>
<evidence type="ECO:0000313" key="16">
    <source>
        <dbReference type="Proteomes" id="UP000010301"/>
    </source>
</evidence>
<keyword evidence="6 11" id="KW-0862">Zinc</keyword>
<dbReference type="OrthoDB" id="9779889at2"/>
<keyword evidence="7 11" id="KW-0346">Stress response</keyword>
<comment type="domain">
    <text evidence="11">The J domain is necessary and sufficient to stimulate DnaK ATPase activity. Zinc center 1 plays an important role in the autonomous, DnaK-independent chaperone activity of DnaJ. Zinc center 2 is essential for interaction with DnaK and for DnaJ activity.</text>
</comment>
<dbReference type="HOGENOM" id="CLU_017633_0_7_11"/>
<gene>
    <name evidence="11" type="primary">dnaJ</name>
    <name evidence="15" type="ORF">HMPREF0044_0977</name>
</gene>
<dbReference type="PRINTS" id="PR00625">
    <property type="entry name" value="JDOMAIN"/>
</dbReference>
<comment type="similarity">
    <text evidence="9 11">Belongs to the DnaJ family.</text>
</comment>
<evidence type="ECO:0000256" key="7">
    <source>
        <dbReference type="ARBA" id="ARBA00023016"/>
    </source>
</evidence>
<feature type="binding site" evidence="11">
    <location>
        <position position="137"/>
    </location>
    <ligand>
        <name>Zn(2+)</name>
        <dbReference type="ChEBI" id="CHEBI:29105"/>
        <label>1</label>
    </ligand>
</feature>
<feature type="binding site" evidence="11">
    <location>
        <position position="180"/>
    </location>
    <ligand>
        <name>Zn(2+)</name>
        <dbReference type="ChEBI" id="CHEBI:29105"/>
        <label>2</label>
    </ligand>
</feature>
<evidence type="ECO:0000256" key="2">
    <source>
        <dbReference type="ARBA" id="ARBA00022705"/>
    </source>
</evidence>
<feature type="domain" description="J" evidence="13">
    <location>
        <begin position="4"/>
        <end position="67"/>
    </location>
</feature>
<dbReference type="GO" id="GO:0005524">
    <property type="term" value="F:ATP binding"/>
    <property type="evidence" value="ECO:0007669"/>
    <property type="project" value="InterPro"/>
</dbReference>
<comment type="function">
    <text evidence="11">Participates actively in the response to hyperosmotic and heat shock by preventing the aggregation of stress-denatured proteins and by disaggregating proteins, also in an autonomous, DnaK-independent fashion. Unfolded proteins bind initially to DnaJ; upon interaction with the DnaJ-bound protein, DnaK hydrolyzes its bound ATP, resulting in the formation of a stable complex. GrpE releases ADP from DnaK; ATP binding to DnaK triggers the release of the substrate protein, thus completing the reaction cycle. Several rounds of ATP-dependent interactions between DnaJ, DnaK and GrpE are required for fully efficient folding. Also involved, together with DnaK and GrpE, in the DNA replication of plasmids through activation of initiation proteins.</text>
</comment>
<dbReference type="Gene3D" id="2.60.260.20">
    <property type="entry name" value="Urease metallochaperone UreE, N-terminal domain"/>
    <property type="match status" value="2"/>
</dbReference>
<evidence type="ECO:0000256" key="8">
    <source>
        <dbReference type="ARBA" id="ARBA00023186"/>
    </source>
</evidence>
<dbReference type="InterPro" id="IPR036869">
    <property type="entry name" value="J_dom_sf"/>
</dbReference>
<keyword evidence="16" id="KW-1185">Reference proteome</keyword>
<proteinExistence type="inferred from homology"/>
<keyword evidence="3 11" id="KW-0479">Metal-binding</keyword>
<dbReference type="InterPro" id="IPR012724">
    <property type="entry name" value="DnaJ"/>
</dbReference>
<dbReference type="SUPFAM" id="SSF57938">
    <property type="entry name" value="DnaJ/Hsp40 cysteine-rich domain"/>
    <property type="match status" value="1"/>
</dbReference>
<feature type="binding site" evidence="11">
    <location>
        <position position="134"/>
    </location>
    <ligand>
        <name>Zn(2+)</name>
        <dbReference type="ChEBI" id="CHEBI:29105"/>
        <label>1</label>
    </ligand>
</feature>
<dbReference type="PROSITE" id="PS51188">
    <property type="entry name" value="ZF_CR"/>
    <property type="match status" value="1"/>
</dbReference>
<feature type="binding site" evidence="11">
    <location>
        <position position="177"/>
    </location>
    <ligand>
        <name>Zn(2+)</name>
        <dbReference type="ChEBI" id="CHEBI:29105"/>
        <label>2</label>
    </ligand>
</feature>
<dbReference type="FunFam" id="2.60.260.20:FF:000005">
    <property type="entry name" value="Chaperone protein dnaJ 1, mitochondrial"/>
    <property type="match status" value="1"/>
</dbReference>
<dbReference type="RefSeq" id="WP_006546749.1">
    <property type="nucleotide sequence ID" value="NZ_DS999543.1"/>
</dbReference>
<dbReference type="CDD" id="cd10719">
    <property type="entry name" value="DnaJ_zf"/>
    <property type="match status" value="1"/>
</dbReference>
<comment type="caution">
    <text evidence="15">The sequence shown here is derived from an EMBL/GenBank/DDBJ whole genome shotgun (WGS) entry which is preliminary data.</text>
</comment>
<dbReference type="STRING" id="525245.HMPREF0044_0977"/>
<accession>C0W099</accession>
<evidence type="ECO:0000256" key="12">
    <source>
        <dbReference type="PROSITE-ProRule" id="PRU00546"/>
    </source>
</evidence>
<keyword evidence="1 11" id="KW-0963">Cytoplasm</keyword>
<dbReference type="GO" id="GO:0031072">
    <property type="term" value="F:heat shock protein binding"/>
    <property type="evidence" value="ECO:0007669"/>
    <property type="project" value="InterPro"/>
</dbReference>
<feature type="domain" description="CR-type" evidence="14">
    <location>
        <begin position="121"/>
        <end position="203"/>
    </location>
</feature>
<dbReference type="GO" id="GO:0005737">
    <property type="term" value="C:cytoplasm"/>
    <property type="evidence" value="ECO:0007669"/>
    <property type="project" value="UniProtKB-SubCell"/>
</dbReference>
<dbReference type="PROSITE" id="PS50076">
    <property type="entry name" value="DNAJ_2"/>
    <property type="match status" value="1"/>
</dbReference>
<keyword evidence="8 11" id="KW-0143">Chaperone</keyword>
<dbReference type="PANTHER" id="PTHR43096">
    <property type="entry name" value="DNAJ HOMOLOG 1, MITOCHONDRIAL-RELATED"/>
    <property type="match status" value="1"/>
</dbReference>
<keyword evidence="2 11" id="KW-0235">DNA replication</keyword>
<evidence type="ECO:0000256" key="11">
    <source>
        <dbReference type="HAMAP-Rule" id="MF_01152"/>
    </source>
</evidence>
<dbReference type="Gene3D" id="1.10.287.110">
    <property type="entry name" value="DnaJ domain"/>
    <property type="match status" value="1"/>
</dbReference>
<evidence type="ECO:0000256" key="5">
    <source>
        <dbReference type="ARBA" id="ARBA00022771"/>
    </source>
</evidence>
<dbReference type="PANTHER" id="PTHR43096:SF48">
    <property type="entry name" value="CHAPERONE PROTEIN DNAJ"/>
    <property type="match status" value="1"/>
</dbReference>
<dbReference type="GO" id="GO:0042026">
    <property type="term" value="P:protein refolding"/>
    <property type="evidence" value="ECO:0007669"/>
    <property type="project" value="TreeGrafter"/>
</dbReference>
<dbReference type="GO" id="GO:0051082">
    <property type="term" value="F:unfolded protein binding"/>
    <property type="evidence" value="ECO:0007669"/>
    <property type="project" value="UniProtKB-UniRule"/>
</dbReference>
<dbReference type="SUPFAM" id="SSF49493">
    <property type="entry name" value="HSP40/DnaJ peptide-binding domain"/>
    <property type="match status" value="2"/>
</dbReference>
<comment type="caution">
    <text evidence="11">Lacks conserved residue(s) required for the propagation of feature annotation.</text>
</comment>
<dbReference type="GO" id="GO:0009408">
    <property type="term" value="P:response to heat"/>
    <property type="evidence" value="ECO:0007669"/>
    <property type="project" value="InterPro"/>
</dbReference>
<dbReference type="eggNOG" id="COG0484">
    <property type="taxonomic scope" value="Bacteria"/>
</dbReference>
<protein>
    <recommendedName>
        <fullName evidence="10 11">Chaperone protein DnaJ</fullName>
    </recommendedName>
</protein>
<feature type="binding site" evidence="11">
    <location>
        <position position="154"/>
    </location>
    <ligand>
        <name>Zn(2+)</name>
        <dbReference type="ChEBI" id="CHEBI:29105"/>
        <label>2</label>
    </ligand>
</feature>
<evidence type="ECO:0000259" key="14">
    <source>
        <dbReference type="PROSITE" id="PS51188"/>
    </source>
</evidence>
<evidence type="ECO:0000256" key="6">
    <source>
        <dbReference type="ARBA" id="ARBA00022833"/>
    </source>
</evidence>
<evidence type="ECO:0000256" key="1">
    <source>
        <dbReference type="ARBA" id="ARBA00022490"/>
    </source>
</evidence>
<dbReference type="Gene3D" id="2.10.230.10">
    <property type="entry name" value="Heat shock protein DnaJ, cysteine-rich domain"/>
    <property type="match status" value="1"/>
</dbReference>
<comment type="subcellular location">
    <subcellularLocation>
        <location evidence="11">Cytoplasm</location>
    </subcellularLocation>
</comment>
<evidence type="ECO:0000256" key="4">
    <source>
        <dbReference type="ARBA" id="ARBA00022737"/>
    </source>
</evidence>
<evidence type="ECO:0000259" key="13">
    <source>
        <dbReference type="PROSITE" id="PS50076"/>
    </source>
</evidence>
<dbReference type="Pfam" id="PF00226">
    <property type="entry name" value="DnaJ"/>
    <property type="match status" value="1"/>
</dbReference>
<dbReference type="InterPro" id="IPR001305">
    <property type="entry name" value="HSP_DnaJ_Cys-rich_dom"/>
</dbReference>
<dbReference type="FunFam" id="2.10.230.10:FF:000002">
    <property type="entry name" value="Molecular chaperone DnaJ"/>
    <property type="match status" value="1"/>
</dbReference>
<dbReference type="HAMAP" id="MF_01152">
    <property type="entry name" value="DnaJ"/>
    <property type="match status" value="1"/>
</dbReference>
<sequence>MNEDYYEILGVSRDASADEIKKAYRKLSRKLHPDIAGKETEEEFKKVTVAYDTLSNPEKRRAYDMGGANPLGGMGGSPFGFGDIFETFFGAAGYGGPTPRGRRGKDMLTAVELNLNEIAFGVEKELTLDTYIRCGTCNGSCCAPGTAPKTCTACNGAGAVRMQQRTILGNVMTTAPCHTCEGYGNVITTPCVDCNANGRVRTKRNIKVDIPAGVENGTRIRLTNQAEVGPGGGPAGDLYVEVREQRHPVFTRFGNDLVATVTIPFTAAVLGTQINLETLDGPRTLTVESGAQPFDEIVLPSHGITYLHRATRGDLKVKLNIETPRHLSEEEKELVRQLAKLRGEDNFEATPEHASSGFFATLKEKFANL</sequence>